<dbReference type="NCBIfam" id="NF033683">
    <property type="entry name" value="di_4Fe-4S_YfhL"/>
    <property type="match status" value="1"/>
</dbReference>
<keyword evidence="3" id="KW-0479">Metal-binding</keyword>
<protein>
    <submittedName>
        <fullName evidence="9">Ferredoxin</fullName>
    </submittedName>
</protein>
<accession>A0AAC9IVV9</accession>
<dbReference type="PANTHER" id="PTHR24960">
    <property type="entry name" value="PHOTOSYSTEM I IRON-SULFUR CENTER-RELATED"/>
    <property type="match status" value="1"/>
</dbReference>
<evidence type="ECO:0000259" key="8">
    <source>
        <dbReference type="PROSITE" id="PS51379"/>
    </source>
</evidence>
<keyword evidence="2" id="KW-0004">4Fe-4S</keyword>
<keyword evidence="7" id="KW-0411">Iron-sulfur</keyword>
<dbReference type="PROSITE" id="PS51379">
    <property type="entry name" value="4FE4S_FER_2"/>
    <property type="match status" value="2"/>
</dbReference>
<dbReference type="InterPro" id="IPR050157">
    <property type="entry name" value="PSI_iron-sulfur_center"/>
</dbReference>
<evidence type="ECO:0000313" key="10">
    <source>
        <dbReference type="Proteomes" id="UP000182060"/>
    </source>
</evidence>
<evidence type="ECO:0000256" key="2">
    <source>
        <dbReference type="ARBA" id="ARBA00022485"/>
    </source>
</evidence>
<dbReference type="GO" id="GO:0051539">
    <property type="term" value="F:4 iron, 4 sulfur cluster binding"/>
    <property type="evidence" value="ECO:0007669"/>
    <property type="project" value="UniProtKB-KW"/>
</dbReference>
<dbReference type="GO" id="GO:0005737">
    <property type="term" value="C:cytoplasm"/>
    <property type="evidence" value="ECO:0007669"/>
    <property type="project" value="TreeGrafter"/>
</dbReference>
<dbReference type="InterPro" id="IPR017900">
    <property type="entry name" value="4Fe4S_Fe_S_CS"/>
</dbReference>
<dbReference type="FunFam" id="3.30.70.20:FF:000004">
    <property type="entry name" value="4Fe-4S ferredoxin"/>
    <property type="match status" value="1"/>
</dbReference>
<dbReference type="AlphaFoldDB" id="A0AAC9IVV9"/>
<evidence type="ECO:0000313" key="9">
    <source>
        <dbReference type="EMBL" id="APC02091.1"/>
    </source>
</evidence>
<dbReference type="PROSITE" id="PS00198">
    <property type="entry name" value="4FE4S_FER_1"/>
    <property type="match status" value="1"/>
</dbReference>
<keyword evidence="1" id="KW-0813">Transport</keyword>
<sequence length="88" mass="9947">MALLITDECINCDVCEPECPNDAIYMGLEIYEIDPVKCTECVGHYDEPQCRQVCPVDCIPFHPDYVESQDQLMAKYRQLTAAKKANSA</sequence>
<evidence type="ECO:0000256" key="1">
    <source>
        <dbReference type="ARBA" id="ARBA00022448"/>
    </source>
</evidence>
<gene>
    <name evidence="9" type="ORF">AOC25_10905</name>
</gene>
<dbReference type="GO" id="GO:0046872">
    <property type="term" value="F:metal ion binding"/>
    <property type="evidence" value="ECO:0007669"/>
    <property type="project" value="UniProtKB-KW"/>
</dbReference>
<dbReference type="Pfam" id="PF00037">
    <property type="entry name" value="Fer4"/>
    <property type="match status" value="1"/>
</dbReference>
<evidence type="ECO:0000256" key="4">
    <source>
        <dbReference type="ARBA" id="ARBA00022737"/>
    </source>
</evidence>
<dbReference type="PANTHER" id="PTHR24960:SF79">
    <property type="entry name" value="PHOTOSYSTEM I IRON-SULFUR CENTER"/>
    <property type="match status" value="1"/>
</dbReference>
<name>A0AAC9IVV9_9BURK</name>
<dbReference type="RefSeq" id="WP_071539808.1">
    <property type="nucleotide sequence ID" value="NZ_CP015016.1"/>
</dbReference>
<dbReference type="InterPro" id="IPR047927">
    <property type="entry name" value="YfhL-like"/>
</dbReference>
<organism evidence="9 10">
    <name type="scientific">Polynucleobacter asymbioticus</name>
    <dbReference type="NCBI Taxonomy" id="576611"/>
    <lineage>
        <taxon>Bacteria</taxon>
        <taxon>Pseudomonadati</taxon>
        <taxon>Pseudomonadota</taxon>
        <taxon>Betaproteobacteria</taxon>
        <taxon>Burkholderiales</taxon>
        <taxon>Burkholderiaceae</taxon>
        <taxon>Polynucleobacter</taxon>
    </lineage>
</organism>
<feature type="domain" description="4Fe-4S ferredoxin-type" evidence="8">
    <location>
        <begin position="31"/>
        <end position="64"/>
    </location>
</feature>
<dbReference type="EMBL" id="CP015017">
    <property type="protein sequence ID" value="APC02091.1"/>
    <property type="molecule type" value="Genomic_DNA"/>
</dbReference>
<dbReference type="Gene3D" id="3.30.70.20">
    <property type="match status" value="1"/>
</dbReference>
<keyword evidence="6" id="KW-0408">Iron</keyword>
<keyword evidence="4" id="KW-0677">Repeat</keyword>
<dbReference type="Proteomes" id="UP000182060">
    <property type="component" value="Chromosome"/>
</dbReference>
<evidence type="ECO:0000256" key="6">
    <source>
        <dbReference type="ARBA" id="ARBA00023004"/>
    </source>
</evidence>
<evidence type="ECO:0000256" key="7">
    <source>
        <dbReference type="ARBA" id="ARBA00023014"/>
    </source>
</evidence>
<evidence type="ECO:0000256" key="3">
    <source>
        <dbReference type="ARBA" id="ARBA00022723"/>
    </source>
</evidence>
<feature type="domain" description="4Fe-4S ferredoxin-type" evidence="8">
    <location>
        <begin position="1"/>
        <end position="29"/>
    </location>
</feature>
<dbReference type="InterPro" id="IPR017896">
    <property type="entry name" value="4Fe4S_Fe-S-bd"/>
</dbReference>
<reference evidence="9" key="1">
    <citation type="journal article" date="2017" name="Appl. Environ. Microbiol.">
        <title>Microdiversification of a pelagic Polynucleobacter species is mainly driven by acquisition of genomic islands from a partially interspecific gene pool.</title>
        <authorList>
            <person name="Hoetzinger M."/>
            <person name="Hahn M.W."/>
            <person name="Jezberova J."/>
            <person name="Schmidt J."/>
            <person name="Koll U."/>
        </authorList>
    </citation>
    <scope>NUCLEOTIDE SEQUENCE</scope>
    <source>
        <strain evidence="9">MWH-RechtKol4</strain>
    </source>
</reference>
<keyword evidence="5" id="KW-0249">Electron transport</keyword>
<evidence type="ECO:0000256" key="5">
    <source>
        <dbReference type="ARBA" id="ARBA00022982"/>
    </source>
</evidence>
<dbReference type="SUPFAM" id="SSF54862">
    <property type="entry name" value="4Fe-4S ferredoxins"/>
    <property type="match status" value="1"/>
</dbReference>
<proteinExistence type="predicted"/>